<evidence type="ECO:0000313" key="2">
    <source>
        <dbReference type="EMBL" id="CAE2263664.1"/>
    </source>
</evidence>
<protein>
    <recommendedName>
        <fullName evidence="3">Sucrose phosphatase-like domain-containing protein</fullName>
    </recommendedName>
</protein>
<gene>
    <name evidence="2" type="ORF">OAUR00152_LOCUS27962</name>
</gene>
<keyword evidence="1" id="KW-0732">Signal</keyword>
<dbReference type="InterPro" id="IPR036412">
    <property type="entry name" value="HAD-like_sf"/>
</dbReference>
<dbReference type="InterPro" id="IPR023214">
    <property type="entry name" value="HAD_sf"/>
</dbReference>
<organism evidence="2">
    <name type="scientific">Odontella aurita</name>
    <dbReference type="NCBI Taxonomy" id="265563"/>
    <lineage>
        <taxon>Eukaryota</taxon>
        <taxon>Sar</taxon>
        <taxon>Stramenopiles</taxon>
        <taxon>Ochrophyta</taxon>
        <taxon>Bacillariophyta</taxon>
        <taxon>Mediophyceae</taxon>
        <taxon>Biddulphiophycidae</taxon>
        <taxon>Eupodiscales</taxon>
        <taxon>Odontellaceae</taxon>
        <taxon>Odontella</taxon>
    </lineage>
</organism>
<dbReference type="AlphaFoldDB" id="A0A7S4N3I7"/>
<accession>A0A7S4N3I7</accession>
<proteinExistence type="predicted"/>
<evidence type="ECO:0000256" key="1">
    <source>
        <dbReference type="SAM" id="SignalP"/>
    </source>
</evidence>
<evidence type="ECO:0008006" key="3">
    <source>
        <dbReference type="Google" id="ProtNLM"/>
    </source>
</evidence>
<dbReference type="SUPFAM" id="SSF56784">
    <property type="entry name" value="HAD-like"/>
    <property type="match status" value="1"/>
</dbReference>
<name>A0A7S4N3I7_9STRA</name>
<dbReference type="Gene3D" id="3.40.50.1000">
    <property type="entry name" value="HAD superfamily/HAD-like"/>
    <property type="match status" value="1"/>
</dbReference>
<reference evidence="2" key="1">
    <citation type="submission" date="2021-01" db="EMBL/GenBank/DDBJ databases">
        <authorList>
            <person name="Corre E."/>
            <person name="Pelletier E."/>
            <person name="Niang G."/>
            <person name="Scheremetjew M."/>
            <person name="Finn R."/>
            <person name="Kale V."/>
            <person name="Holt S."/>
            <person name="Cochrane G."/>
            <person name="Meng A."/>
            <person name="Brown T."/>
            <person name="Cohen L."/>
        </authorList>
    </citation>
    <scope>NUCLEOTIDE SEQUENCE</scope>
    <source>
        <strain evidence="2">Isolate 1302-5</strain>
    </source>
</reference>
<sequence>MKTGWYCTLLGFLVFLLGSHTIFASMDGGRLFKIVFSDVDGTLVHYDDISESASSNSEIIQLPPSSTGMRGIISTDTLRLCHKLRSSHGSKLVLVSGMRTTTLLKRLPFLPRADAYASEAGSRVFYPVNLAKEASYQGTIIRPERYDGVSDSDLASFGIKEDMEWRAKMELRNAAGGDGYVQRDRDVDVLSRRSGLLWDHARRLESKGFVIDFHGYAACFRVNRKQQKEDQTKGEAFDALLKSSPPEGLACSVNLGCIDFYPEASGKKNCCAYLAHKFASGADETMVKTSHDLLGEYAVCICDDDNDLEMALACSRAYLPSVTSESMAEAAKENPKQIYITQNKEEGIVGVTATEKALRIILGEA</sequence>
<feature type="chain" id="PRO_5030996340" description="Sucrose phosphatase-like domain-containing protein" evidence="1">
    <location>
        <begin position="25"/>
        <end position="365"/>
    </location>
</feature>
<dbReference type="EMBL" id="HBKQ01040586">
    <property type="protein sequence ID" value="CAE2263664.1"/>
    <property type="molecule type" value="Transcribed_RNA"/>
</dbReference>
<feature type="signal peptide" evidence="1">
    <location>
        <begin position="1"/>
        <end position="24"/>
    </location>
</feature>